<name>A0A382I5E5_9ZZZZ</name>
<reference evidence="1" key="1">
    <citation type="submission" date="2018-05" db="EMBL/GenBank/DDBJ databases">
        <authorList>
            <person name="Lanie J.A."/>
            <person name="Ng W.-L."/>
            <person name="Kazmierczak K.M."/>
            <person name="Andrzejewski T.M."/>
            <person name="Davidsen T.M."/>
            <person name="Wayne K.J."/>
            <person name="Tettelin H."/>
            <person name="Glass J.I."/>
            <person name="Rusch D."/>
            <person name="Podicherti R."/>
            <person name="Tsui H.-C.T."/>
            <person name="Winkler M.E."/>
        </authorList>
    </citation>
    <scope>NUCLEOTIDE SEQUENCE</scope>
</reference>
<dbReference type="EMBL" id="UINC01065169">
    <property type="protein sequence ID" value="SVB94542.1"/>
    <property type="molecule type" value="Genomic_DNA"/>
</dbReference>
<accession>A0A382I5E5</accession>
<proteinExistence type="predicted"/>
<gene>
    <name evidence="1" type="ORF">METZ01_LOCUS247396</name>
</gene>
<protein>
    <submittedName>
        <fullName evidence="1">Uncharacterized protein</fullName>
    </submittedName>
</protein>
<sequence length="31" mass="3633">MEFEKVVGLEIHVYSSSQQTDSRHLHYTSHS</sequence>
<organism evidence="1">
    <name type="scientific">marine metagenome</name>
    <dbReference type="NCBI Taxonomy" id="408172"/>
    <lineage>
        <taxon>unclassified sequences</taxon>
        <taxon>metagenomes</taxon>
        <taxon>ecological metagenomes</taxon>
    </lineage>
</organism>
<dbReference type="AlphaFoldDB" id="A0A382I5E5"/>
<evidence type="ECO:0000313" key="1">
    <source>
        <dbReference type="EMBL" id="SVB94542.1"/>
    </source>
</evidence>